<reference evidence="3" key="1">
    <citation type="journal article" date="2020" name="Phytopathology">
        <title>Genome sequence and comparative analysis of Colletotrichum gloeosporioides isolated from Liriodendron leaves.</title>
        <authorList>
            <person name="Fu F.F."/>
            <person name="Hao Z."/>
            <person name="Wang P."/>
            <person name="Lu Y."/>
            <person name="Xue L.J."/>
            <person name="Wei G."/>
            <person name="Tian Y."/>
            <person name="Baishi H."/>
            <person name="Xu H."/>
            <person name="Shi J."/>
            <person name="Cheng T."/>
            <person name="Wang G."/>
            <person name="Yi Y."/>
            <person name="Chen J."/>
        </authorList>
    </citation>
    <scope>NUCLEOTIDE SEQUENCE</scope>
    <source>
        <strain evidence="3">Lc1</strain>
    </source>
</reference>
<evidence type="ECO:0000256" key="2">
    <source>
        <dbReference type="SAM" id="SignalP"/>
    </source>
</evidence>
<comment type="caution">
    <text evidence="3">The sequence shown here is derived from an EMBL/GenBank/DDBJ whole genome shotgun (WGS) entry which is preliminary data.</text>
</comment>
<dbReference type="EMBL" id="WVTB01000017">
    <property type="protein sequence ID" value="KAF3809010.1"/>
    <property type="molecule type" value="Genomic_DNA"/>
</dbReference>
<evidence type="ECO:0000313" key="3">
    <source>
        <dbReference type="EMBL" id="KAF3809010.1"/>
    </source>
</evidence>
<dbReference type="Proteomes" id="UP000613401">
    <property type="component" value="Unassembled WGS sequence"/>
</dbReference>
<feature type="region of interest" description="Disordered" evidence="1">
    <location>
        <begin position="511"/>
        <end position="558"/>
    </location>
</feature>
<name>A0A8H4CS17_COLGL</name>
<organism evidence="3 4">
    <name type="scientific">Colletotrichum gloeosporioides</name>
    <name type="common">Anthracnose fungus</name>
    <name type="synonym">Glomerella cingulata</name>
    <dbReference type="NCBI Taxonomy" id="474922"/>
    <lineage>
        <taxon>Eukaryota</taxon>
        <taxon>Fungi</taxon>
        <taxon>Dikarya</taxon>
        <taxon>Ascomycota</taxon>
        <taxon>Pezizomycotina</taxon>
        <taxon>Sordariomycetes</taxon>
        <taxon>Hypocreomycetidae</taxon>
        <taxon>Glomerellales</taxon>
        <taxon>Glomerellaceae</taxon>
        <taxon>Colletotrichum</taxon>
        <taxon>Colletotrichum gloeosporioides species complex</taxon>
    </lineage>
</organism>
<dbReference type="InterPro" id="IPR049804">
    <property type="entry name" value="Choice_anch_L"/>
</dbReference>
<accession>A0A8H4CS17</accession>
<reference evidence="3" key="2">
    <citation type="submission" date="2020-03" db="EMBL/GenBank/DDBJ databases">
        <authorList>
            <person name="Fu F.-F."/>
            <person name="Chen J."/>
        </authorList>
    </citation>
    <scope>NUCLEOTIDE SEQUENCE</scope>
    <source>
        <strain evidence="3">Lc1</strain>
    </source>
</reference>
<protein>
    <submittedName>
        <fullName evidence="3">Uncharacterized protein</fullName>
    </submittedName>
</protein>
<evidence type="ECO:0000256" key="1">
    <source>
        <dbReference type="SAM" id="MobiDB-lite"/>
    </source>
</evidence>
<keyword evidence="4" id="KW-1185">Reference proteome</keyword>
<evidence type="ECO:0000313" key="4">
    <source>
        <dbReference type="Proteomes" id="UP000613401"/>
    </source>
</evidence>
<keyword evidence="2" id="KW-0732">Signal</keyword>
<dbReference type="AlphaFoldDB" id="A0A8H4CS17"/>
<dbReference type="GeneID" id="69018330"/>
<sequence>MARTSTLIAALAAAIPLCLGFTVTASGDASVLANAIFTGPGVSVLSATFSGSATSSGTFTDGLGGIGNGAILTTGSAAGALPGGDHYVNNGAGGSNTYCGTNTFNAAILSVSVAIANGYNGVQVEFIMASEEEGGSPDPIGIFLGSQQYAIGYDGQRITATSPYFDPPIVITPPNSVSSYPGSTPPLLVGIPATGTTQMVFAICDFSDTEWDSALMLKAVQFSSQNRLCDINGYCCCGAGVHIDGEGFRHCLGDHHHWGYCNSYVHVDLDDFIELNDFCKFDEFCKFDDSAVHEQYFNRLFPHVHNIFNDDIVKHTRVINHFHRELHDTPHQPIVVHNYSSTVDIRHLDVLNVSEHFSLCSNNVNVLEYDNLFSSHISDFPSKYFGVVQRFFDNFSRVVDAQNFQHEYFHVFPLYKFIIKRSSNTRADAITINNDQFCKQCPFHAHIDISSRHKRRYNSVFNWCASELRQCPYITNQLASQLFFIFSESSLNDLQQCPNLSISSLSTSGIGTPGSPVASSPMNPSTSLPSNPPSSASSDAPSGLFPTPTETAETSTTQTLVGTPILLSIIAGAAGQPPPSNTPGAP</sequence>
<gene>
    <name evidence="3" type="ORF">GCG54_00011204</name>
</gene>
<feature type="chain" id="PRO_5034400478" evidence="2">
    <location>
        <begin position="21"/>
        <end position="586"/>
    </location>
</feature>
<dbReference type="NCBIfam" id="NF038133">
    <property type="entry name" value="choice_anch_L"/>
    <property type="match status" value="1"/>
</dbReference>
<dbReference type="RefSeq" id="XP_045268169.1">
    <property type="nucleotide sequence ID" value="XM_045411111.1"/>
</dbReference>
<proteinExistence type="predicted"/>
<feature type="signal peptide" evidence="2">
    <location>
        <begin position="1"/>
        <end position="20"/>
    </location>
</feature>